<name>A4FP23_SACEN</name>
<comment type="cofactor">
    <cofactor evidence="1">
        <name>FAD</name>
        <dbReference type="ChEBI" id="CHEBI:57692"/>
    </cofactor>
</comment>
<sequence length="348" mass="38326">MPRAQGHSSGGQAQAKNGIVVDMRGLNGIDAVQSEHVVVGAGARWSEVLRATLSHGLTPPVLTDYLELSVGGTLSVGGIGGTSHRSGLQTDNVAELEIVTEEDELRTCSRTRDSDLFDAVLGGRGRHGTIIRATLRLIPAKTCTRRYKLYYRELSPLLADQCLLVEDGRFDHIEGHARFADSGEWIYAMVLATHFDPGEEPDDAALLGRLGHESAEIDDMGCFDFLNQMEDDEAYLRSTGAWEQPHPWLDLMLPGSAAEDFIVETMRKLVLDDIGESGLVLFYPFHTRVITTPRVRVPAEPRAFLFSLLRTAPHDEVVVSRLVESNRELRQRALSLGGTVYLEHAESP</sequence>
<dbReference type="Gene3D" id="3.30.43.10">
    <property type="entry name" value="Uridine Diphospho-n-acetylenolpyruvylglucosamine Reductase, domain 2"/>
    <property type="match status" value="1"/>
</dbReference>
<accession>A4FP23</accession>
<keyword evidence="3" id="KW-0285">Flavoprotein</keyword>
<dbReference type="InterPro" id="IPR016167">
    <property type="entry name" value="FAD-bd_PCMH_sub1"/>
</dbReference>
<dbReference type="EMBL" id="AM420293">
    <property type="protein sequence ID" value="CAM05798.1"/>
    <property type="molecule type" value="Genomic_DNA"/>
</dbReference>
<dbReference type="GO" id="GO:0019139">
    <property type="term" value="F:cytokinin dehydrogenase activity"/>
    <property type="evidence" value="ECO:0007669"/>
    <property type="project" value="InterPro"/>
</dbReference>
<dbReference type="Gene3D" id="3.40.462.10">
    <property type="entry name" value="FAD-linked oxidases, C-terminal domain"/>
    <property type="match status" value="1"/>
</dbReference>
<dbReference type="PROSITE" id="PS51387">
    <property type="entry name" value="FAD_PCMH"/>
    <property type="match status" value="1"/>
</dbReference>
<evidence type="ECO:0000256" key="2">
    <source>
        <dbReference type="ARBA" id="ARBA00005466"/>
    </source>
</evidence>
<keyword evidence="8" id="KW-1185">Reference proteome</keyword>
<dbReference type="Pfam" id="PF01565">
    <property type="entry name" value="FAD_binding_4"/>
    <property type="match status" value="1"/>
</dbReference>
<dbReference type="InterPro" id="IPR050432">
    <property type="entry name" value="FAD-linked_Oxidoreductases_BP"/>
</dbReference>
<dbReference type="GO" id="GO:0009690">
    <property type="term" value="P:cytokinin metabolic process"/>
    <property type="evidence" value="ECO:0007669"/>
    <property type="project" value="InterPro"/>
</dbReference>
<dbReference type="Pfam" id="PF09265">
    <property type="entry name" value="Cytokin-bind"/>
    <property type="match status" value="1"/>
</dbReference>
<keyword evidence="5" id="KW-0560">Oxidoreductase</keyword>
<evidence type="ECO:0000256" key="4">
    <source>
        <dbReference type="ARBA" id="ARBA00022827"/>
    </source>
</evidence>
<organism evidence="7 8">
    <name type="scientific">Saccharopolyspora erythraea (strain ATCC 11635 / DSM 40517 / JCM 4748 / NBRC 13426 / NCIMB 8594 / NRRL 2338)</name>
    <dbReference type="NCBI Taxonomy" id="405948"/>
    <lineage>
        <taxon>Bacteria</taxon>
        <taxon>Bacillati</taxon>
        <taxon>Actinomycetota</taxon>
        <taxon>Actinomycetes</taxon>
        <taxon>Pseudonocardiales</taxon>
        <taxon>Pseudonocardiaceae</taxon>
        <taxon>Saccharopolyspora</taxon>
    </lineage>
</organism>
<dbReference type="PANTHER" id="PTHR13878:SF53">
    <property type="entry name" value="CYTOKININ DEHYDROGENASE 6"/>
    <property type="match status" value="1"/>
</dbReference>
<dbReference type="KEGG" id="sen:SACE_6632"/>
<dbReference type="PANTHER" id="PTHR13878">
    <property type="entry name" value="GULONOLACTONE OXIDASE"/>
    <property type="match status" value="1"/>
</dbReference>
<feature type="domain" description="FAD-binding PCMH-type" evidence="6">
    <location>
        <begin position="1"/>
        <end position="140"/>
    </location>
</feature>
<evidence type="ECO:0000256" key="5">
    <source>
        <dbReference type="ARBA" id="ARBA00023002"/>
    </source>
</evidence>
<protein>
    <submittedName>
        <fullName evidence="7">Oxygen-dependent FAD-linked oxidoreductase</fullName>
    </submittedName>
</protein>
<evidence type="ECO:0000259" key="6">
    <source>
        <dbReference type="PROSITE" id="PS51387"/>
    </source>
</evidence>
<dbReference type="InterPro" id="IPR016164">
    <property type="entry name" value="FAD-linked_Oxase-like_C"/>
</dbReference>
<dbReference type="InterPro" id="IPR006094">
    <property type="entry name" value="Oxid_FAD_bind_N"/>
</dbReference>
<evidence type="ECO:0000256" key="1">
    <source>
        <dbReference type="ARBA" id="ARBA00001974"/>
    </source>
</evidence>
<dbReference type="InterPro" id="IPR016166">
    <property type="entry name" value="FAD-bd_PCMH"/>
</dbReference>
<gene>
    <name evidence="7" type="ordered locus">SACE_6632</name>
</gene>
<dbReference type="SUPFAM" id="SSF55103">
    <property type="entry name" value="FAD-linked oxidases, C-terminal domain"/>
    <property type="match status" value="1"/>
</dbReference>
<dbReference type="InterPro" id="IPR015345">
    <property type="entry name" value="Cytokinin_DH_FAD/cytokin-bd"/>
</dbReference>
<dbReference type="STRING" id="405948.SACE_6632"/>
<dbReference type="SUPFAM" id="SSF56176">
    <property type="entry name" value="FAD-binding/transporter-associated domain-like"/>
    <property type="match status" value="1"/>
</dbReference>
<dbReference type="InterPro" id="IPR016169">
    <property type="entry name" value="FAD-bd_PCMH_sub2"/>
</dbReference>
<dbReference type="GO" id="GO:0071949">
    <property type="term" value="F:FAD binding"/>
    <property type="evidence" value="ECO:0007669"/>
    <property type="project" value="InterPro"/>
</dbReference>
<evidence type="ECO:0000313" key="8">
    <source>
        <dbReference type="Proteomes" id="UP000006728"/>
    </source>
</evidence>
<dbReference type="Gene3D" id="3.30.465.10">
    <property type="match status" value="1"/>
</dbReference>
<dbReference type="eggNOG" id="COG0277">
    <property type="taxonomic scope" value="Bacteria"/>
</dbReference>
<comment type="similarity">
    <text evidence="2">Belongs to the oxygen-dependent FAD-linked oxidoreductase family.</text>
</comment>
<dbReference type="AlphaFoldDB" id="A4FP23"/>
<dbReference type="Proteomes" id="UP000006728">
    <property type="component" value="Chromosome"/>
</dbReference>
<dbReference type="InterPro" id="IPR016170">
    <property type="entry name" value="Cytok_DH_C_sf"/>
</dbReference>
<evidence type="ECO:0000313" key="7">
    <source>
        <dbReference type="EMBL" id="CAM05798.1"/>
    </source>
</evidence>
<dbReference type="InterPro" id="IPR036318">
    <property type="entry name" value="FAD-bd_PCMH-like_sf"/>
</dbReference>
<keyword evidence="4" id="KW-0274">FAD</keyword>
<evidence type="ECO:0000256" key="3">
    <source>
        <dbReference type="ARBA" id="ARBA00022630"/>
    </source>
</evidence>
<dbReference type="HOGENOM" id="CLU_024955_1_1_11"/>
<proteinExistence type="inferred from homology"/>
<reference evidence="7 8" key="1">
    <citation type="journal article" date="2007" name="Nat. Biotechnol.">
        <title>Complete genome sequence of the erythromycin-producing bacterium Saccharopolyspora erythraea NRRL23338.</title>
        <authorList>
            <person name="Oliynyk M."/>
            <person name="Samborskyy M."/>
            <person name="Lester J.B."/>
            <person name="Mironenko T."/>
            <person name="Scott N."/>
            <person name="Dickens S."/>
            <person name="Haydock S.F."/>
            <person name="Leadlay P.F."/>
        </authorList>
    </citation>
    <scope>NUCLEOTIDE SEQUENCE [LARGE SCALE GENOMIC DNA]</scope>
    <source>
        <strain evidence="8">ATCC 11635 / DSM 40517 / JCM 4748 / NBRC 13426 / NCIMB 8594 / NRRL 2338</strain>
    </source>
</reference>